<dbReference type="SUPFAM" id="SSF46785">
    <property type="entry name" value="Winged helix' DNA-binding domain"/>
    <property type="match status" value="1"/>
</dbReference>
<dbReference type="PRINTS" id="PR00598">
    <property type="entry name" value="HTHMARR"/>
</dbReference>
<dbReference type="Gene3D" id="1.10.10.10">
    <property type="entry name" value="Winged helix-like DNA-binding domain superfamily/Winged helix DNA-binding domain"/>
    <property type="match status" value="1"/>
</dbReference>
<dbReference type="EMBL" id="JBCLVG010000002">
    <property type="protein sequence ID" value="MEN1946981.1"/>
    <property type="molecule type" value="Genomic_DNA"/>
</dbReference>
<protein>
    <submittedName>
        <fullName evidence="2">MarR family transcriptional regulator</fullName>
    </submittedName>
</protein>
<dbReference type="PROSITE" id="PS50995">
    <property type="entry name" value="HTH_MARR_2"/>
    <property type="match status" value="1"/>
</dbReference>
<accession>A0ABU9W4Q0</accession>
<keyword evidence="3" id="KW-1185">Reference proteome</keyword>
<organism evidence="2 3">
    <name type="scientific">Leifsonia stereocauli</name>
    <dbReference type="NCBI Taxonomy" id="3134136"/>
    <lineage>
        <taxon>Bacteria</taxon>
        <taxon>Bacillati</taxon>
        <taxon>Actinomycetota</taxon>
        <taxon>Actinomycetes</taxon>
        <taxon>Micrococcales</taxon>
        <taxon>Microbacteriaceae</taxon>
        <taxon>Leifsonia</taxon>
    </lineage>
</organism>
<name>A0ABU9W4Q0_9MICO</name>
<evidence type="ECO:0000259" key="1">
    <source>
        <dbReference type="PROSITE" id="PS50995"/>
    </source>
</evidence>
<evidence type="ECO:0000313" key="3">
    <source>
        <dbReference type="Proteomes" id="UP001425155"/>
    </source>
</evidence>
<comment type="caution">
    <text evidence="2">The sequence shown here is derived from an EMBL/GenBank/DDBJ whole genome shotgun (WGS) entry which is preliminary data.</text>
</comment>
<dbReference type="InterPro" id="IPR039422">
    <property type="entry name" value="MarR/SlyA-like"/>
</dbReference>
<dbReference type="PANTHER" id="PTHR33164:SF99">
    <property type="entry name" value="MARR FAMILY REGULATORY PROTEIN"/>
    <property type="match status" value="1"/>
</dbReference>
<sequence>MVDPRPVTAPRMSAAEEAAWVRLIAVTELLPGALDAQLLRDARLTHFEYRVLMVLADSENQTSGMTRLASHTNSTLPRLSHVVRRLEDRALVERFPCPEDRRATNARLTDAGRAVFAEAGPGHIETVRDFVLDALSPEQLDQLYAISGSLLGRLDPEGRMTATSCSRAPASV</sequence>
<dbReference type="SMART" id="SM00347">
    <property type="entry name" value="HTH_MARR"/>
    <property type="match status" value="1"/>
</dbReference>
<evidence type="ECO:0000313" key="2">
    <source>
        <dbReference type="EMBL" id="MEN1946981.1"/>
    </source>
</evidence>
<feature type="domain" description="HTH marR-type" evidence="1">
    <location>
        <begin position="16"/>
        <end position="152"/>
    </location>
</feature>
<dbReference type="InterPro" id="IPR000835">
    <property type="entry name" value="HTH_MarR-typ"/>
</dbReference>
<gene>
    <name evidence="2" type="ORF">WJX64_10520</name>
</gene>
<dbReference type="InterPro" id="IPR036390">
    <property type="entry name" value="WH_DNA-bd_sf"/>
</dbReference>
<dbReference type="Pfam" id="PF01047">
    <property type="entry name" value="MarR"/>
    <property type="match status" value="1"/>
</dbReference>
<dbReference type="Proteomes" id="UP001425155">
    <property type="component" value="Unassembled WGS sequence"/>
</dbReference>
<dbReference type="InterPro" id="IPR036388">
    <property type="entry name" value="WH-like_DNA-bd_sf"/>
</dbReference>
<proteinExistence type="predicted"/>
<dbReference type="RefSeq" id="WP_342113789.1">
    <property type="nucleotide sequence ID" value="NZ_JBCAUN010000002.1"/>
</dbReference>
<reference evidence="2 3" key="1">
    <citation type="submission" date="2024-03" db="EMBL/GenBank/DDBJ databases">
        <title>YIM 134122 draft genome.</title>
        <authorList>
            <person name="Zuo S."/>
            <person name="Xiong L."/>
        </authorList>
    </citation>
    <scope>NUCLEOTIDE SEQUENCE [LARGE SCALE GENOMIC DNA]</scope>
    <source>
        <strain evidence="2 3">YIM 134122</strain>
    </source>
</reference>
<dbReference type="PANTHER" id="PTHR33164">
    <property type="entry name" value="TRANSCRIPTIONAL REGULATOR, MARR FAMILY"/>
    <property type="match status" value="1"/>
</dbReference>